<proteinExistence type="predicted"/>
<sequence length="251" mass="28328">MYIQSIGSGLTSFGDLFNDFLASCTDGEIYLLFSSLVPTLPADKPKRLTNLEKSQFILSDELKEILVGLILGDLNLDKQPTNVRLRFKQGIVNKDYLMHLYEIFSGYCPSGPKFTNAAPDKRTGIVYTGLYFNTYSLPCFNALYNLFYIGGVKIVPSNIFELLTPLGLAYFICDDGSFAKSNNIFKFCTENFTESDIDLLIQVLENKFNLKCRKEKRGKGFRIAIKRSSLGTLRELVCPHLHSSMLYKLGL</sequence>
<dbReference type="PANTHER" id="PTHR47539">
    <property type="entry name" value="PENTATRICOPEPTIDE REPEAT-CONTAINING PROTEIN OTP51, CHLOROPLASTIC"/>
    <property type="match status" value="1"/>
</dbReference>
<gene>
    <name evidence="2" type="primary">mcg14</name>
</gene>
<dbReference type="EMBL" id="MW995476">
    <property type="protein sequence ID" value="QWC53744.1"/>
    <property type="molecule type" value="Genomic_DNA"/>
</dbReference>
<feature type="domain" description="Homing endonuclease LAGLIDADG" evidence="1">
    <location>
        <begin position="63"/>
        <end position="230"/>
    </location>
</feature>
<keyword evidence="2" id="KW-0255">Endonuclease</keyword>
<reference evidence="2" key="1">
    <citation type="submission" date="2021-04" db="EMBL/GenBank/DDBJ databases">
        <title>Mitogenome analysis reveals the evolution and host adaptation in Rhizoctonia solani.</title>
        <authorList>
            <person name="Zheng A."/>
            <person name="Lin R."/>
            <person name="Xia Y."/>
            <person name="Zhang D."/>
            <person name="Xiang X."/>
            <person name="Niu X."/>
            <person name="Liu Y."/>
            <person name="Jiang L."/>
            <person name="Wang X."/>
        </authorList>
    </citation>
    <scope>NUCLEOTIDE SEQUENCE</scope>
    <source>
        <strain evidence="2">AG1-IC</strain>
    </source>
</reference>
<dbReference type="GO" id="GO:0004519">
    <property type="term" value="F:endonuclease activity"/>
    <property type="evidence" value="ECO:0007669"/>
    <property type="project" value="UniProtKB-KW"/>
</dbReference>
<evidence type="ECO:0000259" key="1">
    <source>
        <dbReference type="Pfam" id="PF03161"/>
    </source>
</evidence>
<keyword evidence="2" id="KW-0378">Hydrolase</keyword>
<dbReference type="GO" id="GO:0000373">
    <property type="term" value="P:Group II intron splicing"/>
    <property type="evidence" value="ECO:0007669"/>
    <property type="project" value="TreeGrafter"/>
</dbReference>
<accession>A0A8E8GS30</accession>
<dbReference type="GO" id="GO:0045292">
    <property type="term" value="P:mRNA cis splicing, via spliceosome"/>
    <property type="evidence" value="ECO:0007669"/>
    <property type="project" value="TreeGrafter"/>
</dbReference>
<geneLocation type="mitochondrion" evidence="2"/>
<name>A0A8E8GS30_9AGAM</name>
<dbReference type="PANTHER" id="PTHR47539:SF1">
    <property type="entry name" value="PENTATRICOPEPTIDE REPEAT-CONTAINING PROTEIN OTP51, CHLOROPLASTIC"/>
    <property type="match status" value="1"/>
</dbReference>
<keyword evidence="2" id="KW-0496">Mitochondrion</keyword>
<protein>
    <submittedName>
        <fullName evidence="2">LAGLIDADG homing endonuclease</fullName>
    </submittedName>
</protein>
<dbReference type="AlphaFoldDB" id="A0A8E8GS30"/>
<organism evidence="2">
    <name type="scientific">Rhizoctonia solani</name>
    <dbReference type="NCBI Taxonomy" id="456999"/>
    <lineage>
        <taxon>Eukaryota</taxon>
        <taxon>Fungi</taxon>
        <taxon>Dikarya</taxon>
        <taxon>Basidiomycota</taxon>
        <taxon>Agaricomycotina</taxon>
        <taxon>Agaricomycetes</taxon>
        <taxon>Cantharellales</taxon>
        <taxon>Ceratobasidiaceae</taxon>
        <taxon>Rhizoctonia</taxon>
    </lineage>
</organism>
<evidence type="ECO:0000313" key="2">
    <source>
        <dbReference type="EMBL" id="QWC53744.1"/>
    </source>
</evidence>
<dbReference type="InterPro" id="IPR004860">
    <property type="entry name" value="LAGLIDADG_dom"/>
</dbReference>
<keyword evidence="2" id="KW-0540">Nuclease</keyword>
<dbReference type="Pfam" id="PF03161">
    <property type="entry name" value="LAGLIDADG_2"/>
    <property type="match status" value="1"/>
</dbReference>
<dbReference type="InterPro" id="IPR052500">
    <property type="entry name" value="Chloro/Mito_RNA_Process"/>
</dbReference>